<proteinExistence type="inferred from homology"/>
<dbReference type="InterPro" id="IPR007125">
    <property type="entry name" value="H2A/H2B/H3"/>
</dbReference>
<protein>
    <submittedName>
        <fullName evidence="6">Histone H3.1</fullName>
    </submittedName>
</protein>
<dbReference type="GO" id="GO:0030527">
    <property type="term" value="F:structural constituent of chromatin"/>
    <property type="evidence" value="ECO:0007669"/>
    <property type="project" value="InterPro"/>
</dbReference>
<comment type="similarity">
    <text evidence="2">Belongs to the histone H3 family.</text>
</comment>
<dbReference type="AlphaFoldDB" id="A0AAJ0DDL2"/>
<evidence type="ECO:0000313" key="6">
    <source>
        <dbReference type="EMBL" id="KAK3048030.1"/>
    </source>
</evidence>
<evidence type="ECO:0000256" key="2">
    <source>
        <dbReference type="ARBA" id="ARBA00010343"/>
    </source>
</evidence>
<organism evidence="6 7">
    <name type="scientific">Extremus antarcticus</name>
    <dbReference type="NCBI Taxonomy" id="702011"/>
    <lineage>
        <taxon>Eukaryota</taxon>
        <taxon>Fungi</taxon>
        <taxon>Dikarya</taxon>
        <taxon>Ascomycota</taxon>
        <taxon>Pezizomycotina</taxon>
        <taxon>Dothideomycetes</taxon>
        <taxon>Dothideomycetidae</taxon>
        <taxon>Mycosphaerellales</taxon>
        <taxon>Extremaceae</taxon>
        <taxon>Extremus</taxon>
    </lineage>
</organism>
<dbReference type="Proteomes" id="UP001271007">
    <property type="component" value="Unassembled WGS sequence"/>
</dbReference>
<dbReference type="Gene3D" id="1.10.20.10">
    <property type="entry name" value="Histone, subunit A"/>
    <property type="match status" value="1"/>
</dbReference>
<keyword evidence="4" id="KW-0238">DNA-binding</keyword>
<evidence type="ECO:0000256" key="1">
    <source>
        <dbReference type="ARBA" id="ARBA00004286"/>
    </source>
</evidence>
<dbReference type="Pfam" id="PF00125">
    <property type="entry name" value="Histone"/>
    <property type="match status" value="1"/>
</dbReference>
<reference evidence="6" key="1">
    <citation type="submission" date="2023-04" db="EMBL/GenBank/DDBJ databases">
        <title>Black Yeasts Isolated from many extreme environments.</title>
        <authorList>
            <person name="Coleine C."/>
            <person name="Stajich J.E."/>
            <person name="Selbmann L."/>
        </authorList>
    </citation>
    <scope>NUCLEOTIDE SEQUENCE</scope>
    <source>
        <strain evidence="6">CCFEE 5312</strain>
    </source>
</reference>
<evidence type="ECO:0000259" key="5">
    <source>
        <dbReference type="Pfam" id="PF00125"/>
    </source>
</evidence>
<sequence>MASYDPIRERLPSKIPFQLVARDVALSVDPTLRFQASAIDVLQTAAEAYLVQSCSQYELAAIHGNRKTITKKDMDYIHDLIRGHGGR</sequence>
<dbReference type="GO" id="GO:0046982">
    <property type="term" value="F:protein heterodimerization activity"/>
    <property type="evidence" value="ECO:0007669"/>
    <property type="project" value="InterPro"/>
</dbReference>
<gene>
    <name evidence="6" type="primary">HHT1_2</name>
    <name evidence="6" type="ORF">LTR09_010545</name>
</gene>
<evidence type="ECO:0000256" key="4">
    <source>
        <dbReference type="ARBA" id="ARBA00023269"/>
    </source>
</evidence>
<feature type="domain" description="Core Histone H2A/H2B/H3" evidence="5">
    <location>
        <begin position="11"/>
        <end position="75"/>
    </location>
</feature>
<evidence type="ECO:0000313" key="7">
    <source>
        <dbReference type="Proteomes" id="UP001271007"/>
    </source>
</evidence>
<comment type="subcellular location">
    <subcellularLocation>
        <location evidence="1">Chromosome</location>
    </subcellularLocation>
</comment>
<dbReference type="InterPro" id="IPR000164">
    <property type="entry name" value="Histone_H3/CENP-A"/>
</dbReference>
<dbReference type="SUPFAM" id="SSF47113">
    <property type="entry name" value="Histone-fold"/>
    <property type="match status" value="1"/>
</dbReference>
<dbReference type="PANTHER" id="PTHR11426">
    <property type="entry name" value="HISTONE H3"/>
    <property type="match status" value="1"/>
</dbReference>
<accession>A0AAJ0DDL2</accession>
<dbReference type="GO" id="GO:0003677">
    <property type="term" value="F:DNA binding"/>
    <property type="evidence" value="ECO:0007669"/>
    <property type="project" value="InterPro"/>
</dbReference>
<dbReference type="PRINTS" id="PR00622">
    <property type="entry name" value="HISTONEH3"/>
</dbReference>
<dbReference type="InterPro" id="IPR009072">
    <property type="entry name" value="Histone-fold"/>
</dbReference>
<keyword evidence="3" id="KW-0158">Chromosome</keyword>
<evidence type="ECO:0000256" key="3">
    <source>
        <dbReference type="ARBA" id="ARBA00022454"/>
    </source>
</evidence>
<name>A0AAJ0DDL2_9PEZI</name>
<dbReference type="GO" id="GO:0000786">
    <property type="term" value="C:nucleosome"/>
    <property type="evidence" value="ECO:0007669"/>
    <property type="project" value="UniProtKB-KW"/>
</dbReference>
<keyword evidence="7" id="KW-1185">Reference proteome</keyword>
<dbReference type="EMBL" id="JAWDJX010000053">
    <property type="protein sequence ID" value="KAK3048030.1"/>
    <property type="molecule type" value="Genomic_DNA"/>
</dbReference>
<comment type="caution">
    <text evidence="6">The sequence shown here is derived from an EMBL/GenBank/DDBJ whole genome shotgun (WGS) entry which is preliminary data.</text>
</comment>
<dbReference type="SMART" id="SM00428">
    <property type="entry name" value="H3"/>
    <property type="match status" value="1"/>
</dbReference>
<keyword evidence="4" id="KW-0544">Nucleosome core</keyword>